<accession>A0A5C8PSP1</accession>
<keyword evidence="2" id="KW-1185">Reference proteome</keyword>
<dbReference type="PANTHER" id="PTHR43293:SF3">
    <property type="entry name" value="CHOLESTEROL RING-CLEAVING HYDROLASE IPDB SUBUNIT"/>
    <property type="match status" value="1"/>
</dbReference>
<comment type="caution">
    <text evidence="1">The sequence shown here is derived from an EMBL/GenBank/DDBJ whole genome shotgun (WGS) entry which is preliminary data.</text>
</comment>
<evidence type="ECO:0000313" key="2">
    <source>
        <dbReference type="Proteomes" id="UP000321638"/>
    </source>
</evidence>
<dbReference type="PANTHER" id="PTHR43293">
    <property type="entry name" value="ACETATE COA-TRANSFERASE YDIF"/>
    <property type="match status" value="1"/>
</dbReference>
<proteinExistence type="predicted"/>
<dbReference type="Pfam" id="PF01144">
    <property type="entry name" value="CoA_trans"/>
    <property type="match status" value="1"/>
</dbReference>
<dbReference type="SMART" id="SM00882">
    <property type="entry name" value="CoA_trans"/>
    <property type="match status" value="1"/>
</dbReference>
<evidence type="ECO:0000313" key="1">
    <source>
        <dbReference type="EMBL" id="TXL80294.1"/>
    </source>
</evidence>
<dbReference type="AlphaFoldDB" id="A0A5C8PSP1"/>
<protein>
    <submittedName>
        <fullName evidence="1">CoA transferase subunit A</fullName>
    </submittedName>
</protein>
<sequence length="298" mass="30818">MSGTKAADKVMSLDAALSVVKDGMTVGIGGWIFSGQPMALVRGLIRKGVRDLHLVPAPGSVAPDMLIGAGCAAKTACVFISFEHLGLAPNFRRAAQSGAVEVLEMDGPGIAGGLRAGACDLPYMLIPDLGTDLPKVNPAGYRKARIQEGGRKLLEVPAIKPDVVLLHGQQADEEGNVQYFGPSFFDILLAQAARHVICSVDRIVPASTVRQDARLTKIPAALVDAVVVAPFGAHPGASPGLYGQDEAHLKAYVAASRDAAAFGAYLKDYVLEAGAEGAYHERIGACTLAALSAGVAAP</sequence>
<dbReference type="InterPro" id="IPR004165">
    <property type="entry name" value="CoA_trans_fam_I"/>
</dbReference>
<dbReference type="OrthoDB" id="9777193at2"/>
<reference evidence="1 2" key="1">
    <citation type="submission" date="2019-06" db="EMBL/GenBank/DDBJ databases">
        <title>New taxonomy in bacterial strain CC-CFT640, isolated from vineyard.</title>
        <authorList>
            <person name="Lin S.-Y."/>
            <person name="Tsai C.-F."/>
            <person name="Young C.-C."/>
        </authorList>
    </citation>
    <scope>NUCLEOTIDE SEQUENCE [LARGE SCALE GENOMIC DNA]</scope>
    <source>
        <strain evidence="1 2">CC-CFT640</strain>
    </source>
</reference>
<organism evidence="1 2">
    <name type="scientific">Vineibacter terrae</name>
    <dbReference type="NCBI Taxonomy" id="2586908"/>
    <lineage>
        <taxon>Bacteria</taxon>
        <taxon>Pseudomonadati</taxon>
        <taxon>Pseudomonadota</taxon>
        <taxon>Alphaproteobacteria</taxon>
        <taxon>Hyphomicrobiales</taxon>
        <taxon>Vineibacter</taxon>
    </lineage>
</organism>
<gene>
    <name evidence="1" type="ORF">FHP25_04480</name>
</gene>
<dbReference type="Proteomes" id="UP000321638">
    <property type="component" value="Unassembled WGS sequence"/>
</dbReference>
<keyword evidence="1" id="KW-0808">Transferase</keyword>
<dbReference type="InterPro" id="IPR037171">
    <property type="entry name" value="NagB/RpiA_transferase-like"/>
</dbReference>
<name>A0A5C8PSP1_9HYPH</name>
<dbReference type="RefSeq" id="WP_147845709.1">
    <property type="nucleotide sequence ID" value="NZ_VDUZ01000004.1"/>
</dbReference>
<dbReference type="Gene3D" id="3.40.1080.10">
    <property type="entry name" value="Glutaconate Coenzyme A-transferase"/>
    <property type="match status" value="1"/>
</dbReference>
<dbReference type="SUPFAM" id="SSF100950">
    <property type="entry name" value="NagB/RpiA/CoA transferase-like"/>
    <property type="match status" value="1"/>
</dbReference>
<dbReference type="GO" id="GO:0008410">
    <property type="term" value="F:CoA-transferase activity"/>
    <property type="evidence" value="ECO:0007669"/>
    <property type="project" value="InterPro"/>
</dbReference>
<dbReference type="EMBL" id="VDUZ01000004">
    <property type="protein sequence ID" value="TXL80294.1"/>
    <property type="molecule type" value="Genomic_DNA"/>
</dbReference>